<feature type="region of interest" description="Disordered" evidence="4">
    <location>
        <begin position="151"/>
        <end position="194"/>
    </location>
</feature>
<dbReference type="SMART" id="SM00347">
    <property type="entry name" value="HTH_MARR"/>
    <property type="match status" value="1"/>
</dbReference>
<evidence type="ECO:0000313" key="6">
    <source>
        <dbReference type="EMBL" id="MBW0130524.1"/>
    </source>
</evidence>
<comment type="caution">
    <text evidence="6">The sequence shown here is derived from an EMBL/GenBank/DDBJ whole genome shotgun (WGS) entry which is preliminary data.</text>
</comment>
<keyword evidence="3" id="KW-0804">Transcription</keyword>
<keyword evidence="7" id="KW-1185">Reference proteome</keyword>
<proteinExistence type="predicted"/>
<gene>
    <name evidence="6" type="ORF">I4I82_22985</name>
</gene>
<keyword evidence="2" id="KW-0238">DNA-binding</keyword>
<sequence length="194" mass="20645">MVTTPERPESDLGWALGTVMRTYLRGIDEVVAGVPGGPRGYQVLAAAGRGEAASQLALAQHLGVDRTVMTYLLDDLESAGLVERRPDPADRRARRVGLTPEGGARLCALERELRRAEETVLAPLAEEERASLREMLARIARGAAPVDPCQVAQEMQAQDAAAVSASRGRAPRRSAVAPTPQPGRPRAATPASPR</sequence>
<dbReference type="Pfam" id="PF12802">
    <property type="entry name" value="MarR_2"/>
    <property type="match status" value="1"/>
</dbReference>
<evidence type="ECO:0000256" key="3">
    <source>
        <dbReference type="ARBA" id="ARBA00023163"/>
    </source>
</evidence>
<protein>
    <submittedName>
        <fullName evidence="6">Winged helix-turn-helix transcriptional regulator</fullName>
    </submittedName>
</protein>
<dbReference type="PANTHER" id="PTHR33164:SF64">
    <property type="entry name" value="TRANSCRIPTIONAL REGULATOR SLYA"/>
    <property type="match status" value="1"/>
</dbReference>
<evidence type="ECO:0000256" key="2">
    <source>
        <dbReference type="ARBA" id="ARBA00023125"/>
    </source>
</evidence>
<evidence type="ECO:0000256" key="4">
    <source>
        <dbReference type="SAM" id="MobiDB-lite"/>
    </source>
</evidence>
<dbReference type="PANTHER" id="PTHR33164">
    <property type="entry name" value="TRANSCRIPTIONAL REGULATOR, MARR FAMILY"/>
    <property type="match status" value="1"/>
</dbReference>
<organism evidence="6 7">
    <name type="scientific">Pseudonocardia oceani</name>
    <dbReference type="NCBI Taxonomy" id="2792013"/>
    <lineage>
        <taxon>Bacteria</taxon>
        <taxon>Bacillati</taxon>
        <taxon>Actinomycetota</taxon>
        <taxon>Actinomycetes</taxon>
        <taxon>Pseudonocardiales</taxon>
        <taxon>Pseudonocardiaceae</taxon>
        <taxon>Pseudonocardia</taxon>
    </lineage>
</organism>
<name>A0ABS6UE59_9PSEU</name>
<feature type="compositionally biased region" description="Low complexity" evidence="4">
    <location>
        <begin position="160"/>
        <end position="178"/>
    </location>
</feature>
<reference evidence="6 7" key="1">
    <citation type="submission" date="2020-11" db="EMBL/GenBank/DDBJ databases">
        <title>Pseudonocardia abyssalis sp. nov. and Pseudonocardia oceani sp. nov., description and phylogenomic analysis of two novel actinomycetes isolated from the deep Southern Ocean.</title>
        <authorList>
            <person name="Parra J."/>
        </authorList>
    </citation>
    <scope>NUCLEOTIDE SEQUENCE [LARGE SCALE GENOMIC DNA]</scope>
    <source>
        <strain evidence="7">KRD185</strain>
    </source>
</reference>
<accession>A0ABS6UE59</accession>
<evidence type="ECO:0000256" key="1">
    <source>
        <dbReference type="ARBA" id="ARBA00023015"/>
    </source>
</evidence>
<dbReference type="Proteomes" id="UP000694300">
    <property type="component" value="Unassembled WGS sequence"/>
</dbReference>
<dbReference type="EMBL" id="JADQDF010000001">
    <property type="protein sequence ID" value="MBW0130524.1"/>
    <property type="molecule type" value="Genomic_DNA"/>
</dbReference>
<evidence type="ECO:0000313" key="7">
    <source>
        <dbReference type="Proteomes" id="UP000694300"/>
    </source>
</evidence>
<evidence type="ECO:0000259" key="5">
    <source>
        <dbReference type="PROSITE" id="PS50995"/>
    </source>
</evidence>
<dbReference type="InterPro" id="IPR039422">
    <property type="entry name" value="MarR/SlyA-like"/>
</dbReference>
<keyword evidence="1" id="KW-0805">Transcription regulation</keyword>
<feature type="domain" description="HTH marR-type" evidence="5">
    <location>
        <begin position="9"/>
        <end position="141"/>
    </location>
</feature>
<dbReference type="InterPro" id="IPR000835">
    <property type="entry name" value="HTH_MarR-typ"/>
</dbReference>
<dbReference type="PROSITE" id="PS50995">
    <property type="entry name" value="HTH_MARR_2"/>
    <property type="match status" value="1"/>
</dbReference>